<evidence type="ECO:0000313" key="3">
    <source>
        <dbReference type="Proteomes" id="UP001150217"/>
    </source>
</evidence>
<evidence type="ECO:0008006" key="4">
    <source>
        <dbReference type="Google" id="ProtNLM"/>
    </source>
</evidence>
<protein>
    <recommendedName>
        <fullName evidence="4">F-box domain-containing protein</fullName>
    </recommendedName>
</protein>
<dbReference type="InterPro" id="IPR032675">
    <property type="entry name" value="LRR_dom_sf"/>
</dbReference>
<accession>A0ABQ8UZB9</accession>
<organism evidence="2 3">
    <name type="scientific">Lentinula lateritia</name>
    <dbReference type="NCBI Taxonomy" id="40482"/>
    <lineage>
        <taxon>Eukaryota</taxon>
        <taxon>Fungi</taxon>
        <taxon>Dikarya</taxon>
        <taxon>Basidiomycota</taxon>
        <taxon>Agaricomycotina</taxon>
        <taxon>Agaricomycetes</taxon>
        <taxon>Agaricomycetidae</taxon>
        <taxon>Agaricales</taxon>
        <taxon>Marasmiineae</taxon>
        <taxon>Omphalotaceae</taxon>
        <taxon>Lentinula</taxon>
    </lineage>
</organism>
<evidence type="ECO:0000313" key="2">
    <source>
        <dbReference type="EMBL" id="KAJ4465484.1"/>
    </source>
</evidence>
<evidence type="ECO:0000256" key="1">
    <source>
        <dbReference type="SAM" id="MobiDB-lite"/>
    </source>
</evidence>
<dbReference type="Proteomes" id="UP001150217">
    <property type="component" value="Unassembled WGS sequence"/>
</dbReference>
<dbReference type="EMBL" id="JANVFT010000126">
    <property type="protein sequence ID" value="KAJ4465484.1"/>
    <property type="molecule type" value="Genomic_DNA"/>
</dbReference>
<sequence length="540" mass="61393">MTIHSLPIEILEKIFHICFQEAEKPLILPDPYGPSETSTQNHLHAAANAFPPPHVCRLWRDICSSSTKFYPTLSLHYRHGDDNEKLSVVSSSSRLCAFLRLTAPHPISISFQITTEDQYGGNYLHEWYSSEEMVLAIGGTSGLIHILEHHHRWKSATISIPYPIIPVFFPEDMVFPNLKKLDVHISSSSNDRPDEPGRKLFGPHCTPNLCVTTFQQDHAWDLTLRWRSSSLIQVIILYSVYVECDDLRAFKECTSLHTIHFSSCTMLPSFNDVPSVQPIILLPNVNTVSFAWTLPNCYIKFTPLSFLALPKLRNLQLQWNEGLELEVIKLSERSSFKLETLTLIQAQRGVYRPPTEQFVSLMTRFSEADSINQSLIGLELNHTDAKWDVNEFREVMEVLSLGKRSSPSASEDTQKSGGLNEIPHPDRFPFLKQLTIAAYTIPDHSAFTAMLKSRRCQSPSSSLISEVQESATLLRNSPRGGVALEILRLRCSKSAFLEEEELLKHLETFSDEGLKLFYEPWVGVSRKNLTLWSHPSYELD</sequence>
<gene>
    <name evidence="2" type="ORF">C8R41DRAFT_926550</name>
</gene>
<dbReference type="Gene3D" id="3.80.10.10">
    <property type="entry name" value="Ribonuclease Inhibitor"/>
    <property type="match status" value="1"/>
</dbReference>
<feature type="compositionally biased region" description="Polar residues" evidence="1">
    <location>
        <begin position="403"/>
        <end position="417"/>
    </location>
</feature>
<proteinExistence type="predicted"/>
<name>A0ABQ8UZB9_9AGAR</name>
<keyword evidence="3" id="KW-1185">Reference proteome</keyword>
<comment type="caution">
    <text evidence="2">The sequence shown here is derived from an EMBL/GenBank/DDBJ whole genome shotgun (WGS) entry which is preliminary data.</text>
</comment>
<reference evidence="2" key="1">
    <citation type="submission" date="2022-08" db="EMBL/GenBank/DDBJ databases">
        <title>A Global Phylogenomic Analysis of the Shiitake Genus Lentinula.</title>
        <authorList>
            <consortium name="DOE Joint Genome Institute"/>
            <person name="Sierra-Patev S."/>
            <person name="Min B."/>
            <person name="Naranjo-Ortiz M."/>
            <person name="Looney B."/>
            <person name="Konkel Z."/>
            <person name="Slot J.C."/>
            <person name="Sakamoto Y."/>
            <person name="Steenwyk J.L."/>
            <person name="Rokas A."/>
            <person name="Carro J."/>
            <person name="Camarero S."/>
            <person name="Ferreira P."/>
            <person name="Molpeceres G."/>
            <person name="Ruiz-Duenas F.J."/>
            <person name="Serrano A."/>
            <person name="Henrissat B."/>
            <person name="Drula E."/>
            <person name="Hughes K.W."/>
            <person name="Mata J.L."/>
            <person name="Ishikawa N.K."/>
            <person name="Vargas-Isla R."/>
            <person name="Ushijima S."/>
            <person name="Smith C.A."/>
            <person name="Ahrendt S."/>
            <person name="Andreopoulos W."/>
            <person name="He G."/>
            <person name="Labutti K."/>
            <person name="Lipzen A."/>
            <person name="Ng V."/>
            <person name="Riley R."/>
            <person name="Sandor L."/>
            <person name="Barry K."/>
            <person name="Martinez A.T."/>
            <person name="Xiao Y."/>
            <person name="Gibbons J.G."/>
            <person name="Terashima K."/>
            <person name="Grigoriev I.V."/>
            <person name="Hibbett D.S."/>
        </authorList>
    </citation>
    <scope>NUCLEOTIDE SEQUENCE</scope>
    <source>
        <strain evidence="2">RHP3577 ss4</strain>
    </source>
</reference>
<feature type="region of interest" description="Disordered" evidence="1">
    <location>
        <begin position="403"/>
        <end position="423"/>
    </location>
</feature>